<proteinExistence type="predicted"/>
<feature type="region of interest" description="Disordered" evidence="1">
    <location>
        <begin position="268"/>
        <end position="369"/>
    </location>
</feature>
<feature type="region of interest" description="Disordered" evidence="1">
    <location>
        <begin position="189"/>
        <end position="224"/>
    </location>
</feature>
<sequence length="369" mass="41629">MSRTQPAYVTEETYQYHRARQDTDIRGEFGRQASLIEQGNNQLRIDLTTTFNDKLSNVNGTLSGRVGELSHEVQQLKSEVSQVKSEVSQVKFRLDQIEGDMGEMKGDMGEMKARLNQMEGRSFNRSRILPRHTLSSIGIFRSDVGFTLPEYFPPTINDFWKLQFPPQEMKLIYLLRFYQIQGYDQWGQTVDDFDPNPASDVQDPSTSGSSSHSQSDDSDDSSLDASSLVEAVRKYPRLAIEELAPILGIVFEDIQNFFERAAILREQSQQPAVKRQATGVNAPTSTLAKRPRNTPPQAPVMKRLPSSPSTSQKSASERLLWNQSEDERNRAEVLAKFRAAGSEASPKDSATDIIPSQEHRDLGHSREEE</sequence>
<protein>
    <submittedName>
        <fullName evidence="2">Uncharacterized protein</fullName>
    </submittedName>
</protein>
<keyword evidence="3" id="KW-1185">Reference proteome</keyword>
<dbReference type="EMBL" id="MU253764">
    <property type="protein sequence ID" value="KAG9247726.1"/>
    <property type="molecule type" value="Genomic_DNA"/>
</dbReference>
<comment type="caution">
    <text evidence="2">The sequence shown here is derived from an EMBL/GenBank/DDBJ whole genome shotgun (WGS) entry which is preliminary data.</text>
</comment>
<dbReference type="AlphaFoldDB" id="A0A9P8CJN7"/>
<feature type="compositionally biased region" description="Basic and acidic residues" evidence="1">
    <location>
        <begin position="357"/>
        <end position="369"/>
    </location>
</feature>
<reference evidence="2" key="1">
    <citation type="journal article" date="2021" name="IMA Fungus">
        <title>Genomic characterization of three marine fungi, including Emericellopsis atlantica sp. nov. with signatures of a generalist lifestyle and marine biomass degradation.</title>
        <authorList>
            <person name="Hagestad O.C."/>
            <person name="Hou L."/>
            <person name="Andersen J.H."/>
            <person name="Hansen E.H."/>
            <person name="Altermark B."/>
            <person name="Li C."/>
            <person name="Kuhnert E."/>
            <person name="Cox R.J."/>
            <person name="Crous P.W."/>
            <person name="Spatafora J.W."/>
            <person name="Lail K."/>
            <person name="Amirebrahimi M."/>
            <person name="Lipzen A."/>
            <person name="Pangilinan J."/>
            <person name="Andreopoulos W."/>
            <person name="Hayes R.D."/>
            <person name="Ng V."/>
            <person name="Grigoriev I.V."/>
            <person name="Jackson S.A."/>
            <person name="Sutton T.D.S."/>
            <person name="Dobson A.D.W."/>
            <person name="Rama T."/>
        </authorList>
    </citation>
    <scope>NUCLEOTIDE SEQUENCE</scope>
    <source>
        <strain evidence="2">TRa3180A</strain>
    </source>
</reference>
<feature type="compositionally biased region" description="Low complexity" evidence="1">
    <location>
        <begin position="203"/>
        <end position="213"/>
    </location>
</feature>
<organism evidence="2 3">
    <name type="scientific">Calycina marina</name>
    <dbReference type="NCBI Taxonomy" id="1763456"/>
    <lineage>
        <taxon>Eukaryota</taxon>
        <taxon>Fungi</taxon>
        <taxon>Dikarya</taxon>
        <taxon>Ascomycota</taxon>
        <taxon>Pezizomycotina</taxon>
        <taxon>Leotiomycetes</taxon>
        <taxon>Helotiales</taxon>
        <taxon>Pezizellaceae</taxon>
        <taxon>Calycina</taxon>
    </lineage>
</organism>
<dbReference type="OrthoDB" id="3557229at2759"/>
<evidence type="ECO:0000313" key="2">
    <source>
        <dbReference type="EMBL" id="KAG9247726.1"/>
    </source>
</evidence>
<feature type="compositionally biased region" description="Basic and acidic residues" evidence="1">
    <location>
        <begin position="325"/>
        <end position="335"/>
    </location>
</feature>
<feature type="compositionally biased region" description="Polar residues" evidence="1">
    <location>
        <begin position="278"/>
        <end position="287"/>
    </location>
</feature>
<name>A0A9P8CJN7_9HELO</name>
<dbReference type="Proteomes" id="UP000887226">
    <property type="component" value="Unassembled WGS sequence"/>
</dbReference>
<evidence type="ECO:0000313" key="3">
    <source>
        <dbReference type="Proteomes" id="UP000887226"/>
    </source>
</evidence>
<evidence type="ECO:0000256" key="1">
    <source>
        <dbReference type="SAM" id="MobiDB-lite"/>
    </source>
</evidence>
<gene>
    <name evidence="2" type="ORF">BJ878DRAFT_140060</name>
</gene>
<accession>A0A9P8CJN7</accession>
<dbReference type="Gene3D" id="1.20.5.340">
    <property type="match status" value="1"/>
</dbReference>